<sequence length="948" mass="105324">MNILCEKKQAAYKAGALSSKSSVTYISLYEGFQRFRKDLERLEQFIELNGTGFSKVLKKWDKRSKSHTKELYLSRAVDVQPVFHREELANFSDVASSSLIELEAWSDGDNVLFEEQPGQALDVKDLPGGLREHDDLYREFVQATSTLKHNNEVQVEEFVTDFVHKLQQTKDAKERLTRIFLLAISSEADNLALAALYKSGFVDIHAVDEFSGKTCLHRAAATDNRRDLINLALSQNVDVSISDVYGKTALHYACLNNRRELIAPLLKHGADIDALDKDNFSPLLLSIVHNFAGCVEDLVNAGAKLKVDSEKDYIPLNLACQYGNYDIVKILLDKNPTVISADVEGLYPIHVVARAGLYKLVPLLKSYNIDMNELDKLNQWTALCYAASEGHYRTVRALLDAGADPTLHDDNGFSALYHAAWEGRARCTWELSRNLSGVVDTSRNVHGPGNDQSGSNIEDTLNDMELSESTELDVIPDLSLPPPIIPLQRYGHNFLDNKKIILQLLFDPSAKPINFHKDEDALPAGRLTISTRNSSDFIPRSIILPISDNDRVVTFQVESLDTFAIDFEVFSTFGTRVIAKTSVLPYVFNENKNNGSEHSCRLPMFDVRLKPVGDLSFKFQIVRPFSGKPLEITKYDTYWKSTSQVESQQPHQSVQAMSFVTASSLSGSYSQVSVCLTKDFHPVVSDSWSILVNGIEIPIGNITLENLLRLQSSGDFALSLDEIYATLSTLTDARQLHSVIKGRAIPLKDILAKLPIPIKLNICVLYPTSLEVSLSNFGLPAFAEVNAYVDHILTILFDHAREIRKVSADPVTGVGICRSLIFSSANPDVCAVLNWKQPNYPVFFYMTGFDTSGKQYRSAHGFPIEGGEDRRCVSMKDATNFAANNNLLGIICSSELLTLVPSLVPSVRAAGLVLVSDLNDTNVDIQAQDGVDGVRTHDVLIFKQTIDM</sequence>
<evidence type="ECO:0000256" key="1">
    <source>
        <dbReference type="ARBA" id="ARBA00022737"/>
    </source>
</evidence>
<dbReference type="GO" id="GO:0008081">
    <property type="term" value="F:phosphoric diester hydrolase activity"/>
    <property type="evidence" value="ECO:0007669"/>
    <property type="project" value="InterPro"/>
</dbReference>
<dbReference type="AlphaFoldDB" id="A0A167FVM0"/>
<dbReference type="SMART" id="SM00248">
    <property type="entry name" value="ANK"/>
    <property type="match status" value="7"/>
</dbReference>
<evidence type="ECO:0000256" key="3">
    <source>
        <dbReference type="PROSITE-ProRule" id="PRU00023"/>
    </source>
</evidence>
<dbReference type="InterPro" id="IPR001995">
    <property type="entry name" value="Peptidase_A2_cat"/>
</dbReference>
<feature type="domain" description="SPX" evidence="5">
    <location>
        <begin position="1"/>
        <end position="74"/>
    </location>
</feature>
<feature type="repeat" description="ANK" evidence="3">
    <location>
        <begin position="311"/>
        <end position="343"/>
    </location>
</feature>
<dbReference type="Pfam" id="PF00023">
    <property type="entry name" value="Ank"/>
    <property type="match status" value="1"/>
</dbReference>
<dbReference type="Pfam" id="PF03105">
    <property type="entry name" value="SPX"/>
    <property type="match status" value="1"/>
</dbReference>
<dbReference type="SUPFAM" id="SSF48403">
    <property type="entry name" value="Ankyrin repeat"/>
    <property type="match status" value="1"/>
</dbReference>
<feature type="repeat" description="ANK" evidence="3">
    <location>
        <begin position="344"/>
        <end position="376"/>
    </location>
</feature>
<dbReference type="GeneID" id="30035416"/>
<dbReference type="GO" id="GO:0004190">
    <property type="term" value="F:aspartic-type endopeptidase activity"/>
    <property type="evidence" value="ECO:0007669"/>
    <property type="project" value="InterPro"/>
</dbReference>
<feature type="repeat" description="ANK" evidence="3">
    <location>
        <begin position="245"/>
        <end position="277"/>
    </location>
</feature>
<keyword evidence="8" id="KW-1185">Reference proteome</keyword>
<dbReference type="PROSITE" id="PS51382">
    <property type="entry name" value="SPX"/>
    <property type="match status" value="1"/>
</dbReference>
<name>A0A167FVM0_9ASCO</name>
<reference evidence="7 8" key="1">
    <citation type="submission" date="2016-02" db="EMBL/GenBank/DDBJ databases">
        <title>Complete genome sequence and transcriptome regulation of the pentose utilising yeast Sugiyamaella lignohabitans.</title>
        <authorList>
            <person name="Bellasio M."/>
            <person name="Peymann A."/>
            <person name="Valli M."/>
            <person name="Sipitzky M."/>
            <person name="Graf A."/>
            <person name="Sauer M."/>
            <person name="Marx H."/>
            <person name="Mattanovich D."/>
        </authorList>
    </citation>
    <scope>NUCLEOTIDE SEQUENCE [LARGE SCALE GENOMIC DNA]</scope>
    <source>
        <strain evidence="7 8">CBS 10342</strain>
    </source>
</reference>
<evidence type="ECO:0000256" key="2">
    <source>
        <dbReference type="ARBA" id="ARBA00023043"/>
    </source>
</evidence>
<feature type="repeat" description="ANK" evidence="3">
    <location>
        <begin position="378"/>
        <end position="410"/>
    </location>
</feature>
<dbReference type="GO" id="GO:0006508">
    <property type="term" value="P:proteolysis"/>
    <property type="evidence" value="ECO:0007669"/>
    <property type="project" value="InterPro"/>
</dbReference>
<dbReference type="PROSITE" id="PS50175">
    <property type="entry name" value="ASP_PROT_RETROV"/>
    <property type="match status" value="1"/>
</dbReference>
<dbReference type="Proteomes" id="UP000189580">
    <property type="component" value="Chromosome b"/>
</dbReference>
<evidence type="ECO:0000313" key="7">
    <source>
        <dbReference type="EMBL" id="ANB15755.1"/>
    </source>
</evidence>
<dbReference type="PROSITE" id="PS50088">
    <property type="entry name" value="ANK_REPEAT"/>
    <property type="match status" value="5"/>
</dbReference>
<protein>
    <submittedName>
        <fullName evidence="7">Pho81p</fullName>
    </submittedName>
</protein>
<dbReference type="EMBL" id="CP014503">
    <property type="protein sequence ID" value="ANB15755.1"/>
    <property type="molecule type" value="Genomic_DNA"/>
</dbReference>
<dbReference type="Gene3D" id="1.25.40.20">
    <property type="entry name" value="Ankyrin repeat-containing domain"/>
    <property type="match status" value="2"/>
</dbReference>
<dbReference type="Pfam" id="PF12796">
    <property type="entry name" value="Ank_2"/>
    <property type="match status" value="2"/>
</dbReference>
<evidence type="ECO:0000259" key="5">
    <source>
        <dbReference type="PROSITE" id="PS51382"/>
    </source>
</evidence>
<dbReference type="InterPro" id="IPR057506">
    <property type="entry name" value="C2_GPCPD1"/>
</dbReference>
<feature type="domain" description="GP-PDE" evidence="6">
    <location>
        <begin position="632"/>
        <end position="948"/>
    </location>
</feature>
<dbReference type="Pfam" id="PF25329">
    <property type="entry name" value="C2_GDE1"/>
    <property type="match status" value="1"/>
</dbReference>
<dbReference type="InterPro" id="IPR017946">
    <property type="entry name" value="PLC-like_Pdiesterase_TIM-brl"/>
</dbReference>
<dbReference type="Gene3D" id="3.20.20.190">
    <property type="entry name" value="Phosphatidylinositol (PI) phosphodiesterase"/>
    <property type="match status" value="1"/>
</dbReference>
<dbReference type="PROSITE" id="PS51704">
    <property type="entry name" value="GP_PDE"/>
    <property type="match status" value="1"/>
</dbReference>
<dbReference type="OrthoDB" id="1577640at2759"/>
<dbReference type="Pfam" id="PF03009">
    <property type="entry name" value="GDPD"/>
    <property type="match status" value="1"/>
</dbReference>
<dbReference type="InterPro" id="IPR036770">
    <property type="entry name" value="Ankyrin_rpt-contain_sf"/>
</dbReference>
<feature type="repeat" description="ANK" evidence="3">
    <location>
        <begin position="211"/>
        <end position="244"/>
    </location>
</feature>
<evidence type="ECO:0000259" key="6">
    <source>
        <dbReference type="PROSITE" id="PS51704"/>
    </source>
</evidence>
<keyword evidence="1" id="KW-0677">Repeat</keyword>
<dbReference type="RefSeq" id="XP_018738232.1">
    <property type="nucleotide sequence ID" value="XM_018880409.1"/>
</dbReference>
<evidence type="ECO:0000259" key="4">
    <source>
        <dbReference type="PROSITE" id="PS50175"/>
    </source>
</evidence>
<dbReference type="InterPro" id="IPR002110">
    <property type="entry name" value="Ankyrin_rpt"/>
</dbReference>
<dbReference type="PANTHER" id="PTHR24198">
    <property type="entry name" value="ANKYRIN REPEAT AND PROTEIN KINASE DOMAIN-CONTAINING PROTEIN"/>
    <property type="match status" value="1"/>
</dbReference>
<evidence type="ECO:0000313" key="8">
    <source>
        <dbReference type="Proteomes" id="UP000189580"/>
    </source>
</evidence>
<accession>A0A167FVM0</accession>
<keyword evidence="2 3" id="KW-0040">ANK repeat</keyword>
<dbReference type="SUPFAM" id="SSF51695">
    <property type="entry name" value="PLC-like phosphodiesterases"/>
    <property type="match status" value="1"/>
</dbReference>
<dbReference type="GO" id="GO:0006629">
    <property type="term" value="P:lipid metabolic process"/>
    <property type="evidence" value="ECO:0007669"/>
    <property type="project" value="InterPro"/>
</dbReference>
<dbReference type="InterPro" id="IPR004331">
    <property type="entry name" value="SPX_dom"/>
</dbReference>
<proteinExistence type="predicted"/>
<gene>
    <name evidence="7" type="primary">PHO81</name>
    <name evidence="7" type="ORF">AWJ20_3399</name>
</gene>
<dbReference type="PANTHER" id="PTHR24198:SF165">
    <property type="entry name" value="ANKYRIN REPEAT-CONTAINING PROTEIN-RELATED"/>
    <property type="match status" value="1"/>
</dbReference>
<dbReference type="KEGG" id="slb:AWJ20_3399"/>
<dbReference type="InterPro" id="IPR030395">
    <property type="entry name" value="GP_PDE_dom"/>
</dbReference>
<dbReference type="PROSITE" id="PS50297">
    <property type="entry name" value="ANK_REP_REGION"/>
    <property type="match status" value="2"/>
</dbReference>
<organism evidence="7 8">
    <name type="scientific">Sugiyamaella lignohabitans</name>
    <dbReference type="NCBI Taxonomy" id="796027"/>
    <lineage>
        <taxon>Eukaryota</taxon>
        <taxon>Fungi</taxon>
        <taxon>Dikarya</taxon>
        <taxon>Ascomycota</taxon>
        <taxon>Saccharomycotina</taxon>
        <taxon>Dipodascomycetes</taxon>
        <taxon>Dipodascales</taxon>
        <taxon>Trichomonascaceae</taxon>
        <taxon>Sugiyamaella</taxon>
    </lineage>
</organism>
<feature type="domain" description="Peptidase A2" evidence="4">
    <location>
        <begin position="395"/>
        <end position="494"/>
    </location>
</feature>